<organism evidence="1">
    <name type="scientific">marine sediment metagenome</name>
    <dbReference type="NCBI Taxonomy" id="412755"/>
    <lineage>
        <taxon>unclassified sequences</taxon>
        <taxon>metagenomes</taxon>
        <taxon>ecological metagenomes</taxon>
    </lineage>
</organism>
<reference evidence="1" key="1">
    <citation type="journal article" date="2014" name="Front. Microbiol.">
        <title>High frequency of phylogenetically diverse reductive dehalogenase-homologous genes in deep subseafloor sedimentary metagenomes.</title>
        <authorList>
            <person name="Kawai M."/>
            <person name="Futagami T."/>
            <person name="Toyoda A."/>
            <person name="Takaki Y."/>
            <person name="Nishi S."/>
            <person name="Hori S."/>
            <person name="Arai W."/>
            <person name="Tsubouchi T."/>
            <person name="Morono Y."/>
            <person name="Uchiyama I."/>
            <person name="Ito T."/>
            <person name="Fujiyama A."/>
            <person name="Inagaki F."/>
            <person name="Takami H."/>
        </authorList>
    </citation>
    <scope>NUCLEOTIDE SEQUENCE</scope>
    <source>
        <strain evidence="1">Expedition CK06-06</strain>
    </source>
</reference>
<dbReference type="InterPro" id="IPR023129">
    <property type="entry name" value="MTH889-like_dom_sf"/>
</dbReference>
<comment type="caution">
    <text evidence="1">The sequence shown here is derived from an EMBL/GenBank/DDBJ whole genome shotgun (WGS) entry which is preliminary data.</text>
</comment>
<dbReference type="EMBL" id="BARV01017461">
    <property type="protein sequence ID" value="GAI23615.1"/>
    <property type="molecule type" value="Genomic_DNA"/>
</dbReference>
<protein>
    <recommendedName>
        <fullName evidence="2">HMA domain-containing protein</fullName>
    </recommendedName>
</protein>
<accession>X1N9V2</accession>
<name>X1N9V2_9ZZZZ</name>
<dbReference type="AlphaFoldDB" id="X1N9V2"/>
<sequence length="94" mass="10070">VLDVLKPQLPSIINFAKQLADLEGVDGVDVSLIEMDSKSESVKITCEGRNINYSEVEEVIINNGGTVHSVDKVATGSSIVEEVPTQQDIESTLA</sequence>
<evidence type="ECO:0008006" key="2">
    <source>
        <dbReference type="Google" id="ProtNLM"/>
    </source>
</evidence>
<dbReference type="PANTHER" id="PTHR42240">
    <property type="entry name" value="DUF211 DOMAIN-CONTAINING PROTEIN"/>
    <property type="match status" value="1"/>
</dbReference>
<dbReference type="SUPFAM" id="SSF160363">
    <property type="entry name" value="MTH889-like"/>
    <property type="match status" value="1"/>
</dbReference>
<gene>
    <name evidence="1" type="ORF">S06H3_29754</name>
</gene>
<dbReference type="PANTHER" id="PTHR42240:SF1">
    <property type="entry name" value="DUF211 DOMAIN-CONTAINING PROTEIN"/>
    <property type="match status" value="1"/>
</dbReference>
<dbReference type="Gene3D" id="3.30.70.1340">
    <property type="entry name" value="MTH889-like domain"/>
    <property type="match status" value="1"/>
</dbReference>
<proteinExistence type="predicted"/>
<feature type="non-terminal residue" evidence="1">
    <location>
        <position position="1"/>
    </location>
</feature>
<dbReference type="Pfam" id="PF02680">
    <property type="entry name" value="DUF211"/>
    <property type="match status" value="1"/>
</dbReference>
<evidence type="ECO:0000313" key="1">
    <source>
        <dbReference type="EMBL" id="GAI23615.1"/>
    </source>
</evidence>
<dbReference type="InterPro" id="IPR003831">
    <property type="entry name" value="DUF211"/>
</dbReference>